<evidence type="ECO:0000313" key="3">
    <source>
        <dbReference type="Proteomes" id="UP000697107"/>
    </source>
</evidence>
<dbReference type="EMBL" id="RCMG01000136">
    <property type="protein sequence ID" value="KAG2862138.1"/>
    <property type="molecule type" value="Genomic_DNA"/>
</dbReference>
<accession>A0A8T1FCI5</accession>
<evidence type="ECO:0000313" key="1">
    <source>
        <dbReference type="EMBL" id="KAG2862138.1"/>
    </source>
</evidence>
<organism evidence="2 3">
    <name type="scientific">Phytophthora cactorum</name>
    <dbReference type="NCBI Taxonomy" id="29920"/>
    <lineage>
        <taxon>Eukaryota</taxon>
        <taxon>Sar</taxon>
        <taxon>Stramenopiles</taxon>
        <taxon>Oomycota</taxon>
        <taxon>Peronosporomycetes</taxon>
        <taxon>Peronosporales</taxon>
        <taxon>Peronosporaceae</taxon>
        <taxon>Phytophthora</taxon>
    </lineage>
</organism>
<dbReference type="EMBL" id="RCML01000603">
    <property type="protein sequence ID" value="KAG2972809.1"/>
    <property type="molecule type" value="Genomic_DNA"/>
</dbReference>
<name>A0A8T1FCI5_9STRA</name>
<gene>
    <name evidence="1" type="ORF">PC113_g6571</name>
    <name evidence="2" type="ORF">PC118_g15498</name>
</gene>
<comment type="caution">
    <text evidence="2">The sequence shown here is derived from an EMBL/GenBank/DDBJ whole genome shotgun (WGS) entry which is preliminary data.</text>
</comment>
<evidence type="ECO:0000313" key="2">
    <source>
        <dbReference type="EMBL" id="KAG2972809.1"/>
    </source>
</evidence>
<dbReference type="AlphaFoldDB" id="A0A8T1FCI5"/>
<proteinExistence type="predicted"/>
<reference evidence="2" key="1">
    <citation type="submission" date="2018-10" db="EMBL/GenBank/DDBJ databases">
        <title>Effector identification in a new, highly contiguous assembly of the strawberry crown rot pathogen Phytophthora cactorum.</title>
        <authorList>
            <person name="Armitage A.D."/>
            <person name="Nellist C.F."/>
            <person name="Bates H."/>
            <person name="Vickerstaff R.J."/>
            <person name="Harrison R.J."/>
        </authorList>
    </citation>
    <scope>NUCLEOTIDE SEQUENCE</scope>
    <source>
        <strain evidence="1">15-7</strain>
        <strain evidence="2">P415</strain>
    </source>
</reference>
<dbReference type="Proteomes" id="UP000697107">
    <property type="component" value="Unassembled WGS sequence"/>
</dbReference>
<sequence length="43" mass="4764">MAFPSSRELGSVNSAQPPTVNLTMATRLMMGWAPEILVKRRFA</sequence>
<protein>
    <submittedName>
        <fullName evidence="2">Uncharacterized protein</fullName>
    </submittedName>
</protein>
<dbReference type="Proteomes" id="UP000735874">
    <property type="component" value="Unassembled WGS sequence"/>
</dbReference>